<dbReference type="InterPro" id="IPR021660">
    <property type="entry name" value="DUF3253"/>
</dbReference>
<name>A0ABP9UP01_9BACT</name>
<dbReference type="EMBL" id="BAABRI010000013">
    <property type="protein sequence ID" value="GAA5483293.1"/>
    <property type="molecule type" value="Genomic_DNA"/>
</dbReference>
<dbReference type="InterPro" id="IPR036388">
    <property type="entry name" value="WH-like_DNA-bd_sf"/>
</dbReference>
<dbReference type="Pfam" id="PF11625">
    <property type="entry name" value="DUF3253"/>
    <property type="match status" value="1"/>
</dbReference>
<proteinExistence type="predicted"/>
<dbReference type="InterPro" id="IPR036390">
    <property type="entry name" value="WH_DNA-bd_sf"/>
</dbReference>
<accession>A0ABP9UP01</accession>
<sequence length="79" mass="8374">MPTPGEAILTLLSQRQKGSSICPSEAARLIDPENWRPHMVAVRTAAGDLSASGEIEICQGGEPVDPASLRGPIRLRLPS</sequence>
<dbReference type="SUPFAM" id="SSF46785">
    <property type="entry name" value="Winged helix' DNA-binding domain"/>
    <property type="match status" value="1"/>
</dbReference>
<organism evidence="1 2">
    <name type="scientific">Haloferula sargassicola</name>
    <dbReference type="NCBI Taxonomy" id="490096"/>
    <lineage>
        <taxon>Bacteria</taxon>
        <taxon>Pseudomonadati</taxon>
        <taxon>Verrucomicrobiota</taxon>
        <taxon>Verrucomicrobiia</taxon>
        <taxon>Verrucomicrobiales</taxon>
        <taxon>Verrucomicrobiaceae</taxon>
        <taxon>Haloferula</taxon>
    </lineage>
</organism>
<evidence type="ECO:0000313" key="1">
    <source>
        <dbReference type="EMBL" id="GAA5483293.1"/>
    </source>
</evidence>
<dbReference type="Gene3D" id="1.10.10.10">
    <property type="entry name" value="Winged helix-like DNA-binding domain superfamily/Winged helix DNA-binding domain"/>
    <property type="match status" value="1"/>
</dbReference>
<evidence type="ECO:0000313" key="2">
    <source>
        <dbReference type="Proteomes" id="UP001476282"/>
    </source>
</evidence>
<comment type="caution">
    <text evidence="1">The sequence shown here is derived from an EMBL/GenBank/DDBJ whole genome shotgun (WGS) entry which is preliminary data.</text>
</comment>
<reference evidence="1 2" key="1">
    <citation type="submission" date="2024-02" db="EMBL/GenBank/DDBJ databases">
        <title>Haloferula sargassicola NBRC 104335.</title>
        <authorList>
            <person name="Ichikawa N."/>
            <person name="Katano-Makiyama Y."/>
            <person name="Hidaka K."/>
        </authorList>
    </citation>
    <scope>NUCLEOTIDE SEQUENCE [LARGE SCALE GENOMIC DNA]</scope>
    <source>
        <strain evidence="1 2">NBRC 104335</strain>
    </source>
</reference>
<dbReference type="Proteomes" id="UP001476282">
    <property type="component" value="Unassembled WGS sequence"/>
</dbReference>
<gene>
    <name evidence="1" type="ORF">Hsar01_02523</name>
</gene>
<evidence type="ECO:0008006" key="3">
    <source>
        <dbReference type="Google" id="ProtNLM"/>
    </source>
</evidence>
<protein>
    <recommendedName>
        <fullName evidence="3">DUF3253 domain-containing protein</fullName>
    </recommendedName>
</protein>
<dbReference type="RefSeq" id="WP_353567407.1">
    <property type="nucleotide sequence ID" value="NZ_BAABRI010000013.1"/>
</dbReference>
<keyword evidence="2" id="KW-1185">Reference proteome</keyword>